<keyword evidence="1" id="KW-1185">Reference proteome</keyword>
<reference evidence="2" key="1">
    <citation type="submission" date="2025-08" db="UniProtKB">
        <authorList>
            <consortium name="RefSeq"/>
        </authorList>
    </citation>
    <scope>IDENTIFICATION</scope>
</reference>
<protein>
    <submittedName>
        <fullName evidence="2">LOW QUALITY PROTEIN: uncharacterized protein SPEM3</fullName>
    </submittedName>
</protein>
<evidence type="ECO:0000313" key="1">
    <source>
        <dbReference type="Proteomes" id="UP000694850"/>
    </source>
</evidence>
<dbReference type="Proteomes" id="UP000694850">
    <property type="component" value="Unplaced"/>
</dbReference>
<organism evidence="1 2">
    <name type="scientific">Orycteropus afer afer</name>
    <dbReference type="NCBI Taxonomy" id="1230840"/>
    <lineage>
        <taxon>Eukaryota</taxon>
        <taxon>Metazoa</taxon>
        <taxon>Chordata</taxon>
        <taxon>Craniata</taxon>
        <taxon>Vertebrata</taxon>
        <taxon>Euteleostomi</taxon>
        <taxon>Mammalia</taxon>
        <taxon>Eutheria</taxon>
        <taxon>Afrotheria</taxon>
        <taxon>Tubulidentata</taxon>
        <taxon>Orycteropodidae</taxon>
        <taxon>Orycteropus</taxon>
    </lineage>
</organism>
<sequence>MGERAHHGARVCSGTNPRKCQDLGDSILLLLGSFILLNVGINVVTLLWRHLKNSLRILFHHFFPKDKQPSSTGSRPVCMRCSVDPKNLCSRVSSRFHHRPSFLLGQSNHPDSWIPDTNEGKASGCCWMPPQCGHTGNPTEAPRGLWKEGMMGAGESPQVTALKSQASFYSRPETSSQFHAPKANFKAYNPKMSKLDMVPLRLLQESKIQTPVQSSAQSPVKSSAQDPVHISAHAPVHTRTHSSVQTPERTPVHTSAQPQTHSQTHTPEHVSTHTQAHSQDPEYTSACASGHTPAQAQTHFQVHAPEHTSTHTPTHILTHTQTHSQVHTPKHTSPHAHTTEQTSTASTHTPLHAQTQSQAFVPEHTLTHVPNHTLAHVHPTYTHSLASAPKSAPVPSSTSTPAPTLAPVSTPASSLVMALATTPVPASTPAPISVPTPTHILSPIPSNLAAFSHNPSTGHVVYDARRVKQNFFHVHSPKNSEYSKKDLDTLSRPQDRRGLVSSGTCEQTSKQHSRDGAKPPASSVLGYLELENMEWKTPNDGKDKFFQPKMFPYCSFHPCSFGRKNIDSQAPVYPQFLVYSQGAAPPQPCFHSPTTTQSSLSTLPPPYTLSLPLVSPRSFVLSEPTNHQNPSSSIQTPTSLPTSKSPQSISPSQFPSSPHFTIPQSPIQPQSSELHKSLGLTQDPGLQRSSCPSKDSRAHRNPGPTQDPGLHKNPGPTQDPGLHKNPGPTQDPGLHKNPGPTQDPGLHKHSGLYKSSIPSQDSGHHKSPGITQDSGPQKSPIQDAGVFKSPCVTKSPDLHKSTLFTQTSGSQRTSGFMQDSGVYRNLNPETVVYKSNDFPQATEHQKSPGSSQDYGGCKSSSIAQDSGVHSSGLTQDSGLHKSPGIAQTSSLPKGSSLTQDSGDYKNPGLIQDSGVHKSPGITQTTEVQKESSLILDSGVYRSPEHAQDLNLHKCSGINQHPGPCKRPALIQDSEFPKIPGLTQESGLHKDSCLSQDPGLHKSPGLALGTDSVPILYPLQTPKPTPSLMKPFLSKEAPQRDGTEWYIPWTSVPLNPNSSSSKAQTICNNPQTLSEVPVLIELQPFSRRAGSQDWVYRPMDIVPPACQNYRQMSMPPKMNWKTHCPGPGPRAGHVVFDARQRQLGVGKDKWEALSPRHRHQESPGNSGTPPRSGDISM</sequence>
<dbReference type="RefSeq" id="XP_042638398.1">
    <property type="nucleotide sequence ID" value="XM_042782464.1"/>
</dbReference>
<proteinExistence type="predicted"/>
<gene>
    <name evidence="2" type="primary">SPEM3</name>
</gene>
<accession>A0AC54ZD53</accession>
<evidence type="ECO:0000313" key="2">
    <source>
        <dbReference type="RefSeq" id="XP_042638398.1"/>
    </source>
</evidence>
<name>A0AC54ZD53_ORYAF</name>